<organism evidence="1">
    <name type="scientific">Anguilla anguilla</name>
    <name type="common">European freshwater eel</name>
    <name type="synonym">Muraena anguilla</name>
    <dbReference type="NCBI Taxonomy" id="7936"/>
    <lineage>
        <taxon>Eukaryota</taxon>
        <taxon>Metazoa</taxon>
        <taxon>Chordata</taxon>
        <taxon>Craniata</taxon>
        <taxon>Vertebrata</taxon>
        <taxon>Euteleostomi</taxon>
        <taxon>Actinopterygii</taxon>
        <taxon>Neopterygii</taxon>
        <taxon>Teleostei</taxon>
        <taxon>Anguilliformes</taxon>
        <taxon>Anguillidae</taxon>
        <taxon>Anguilla</taxon>
    </lineage>
</organism>
<reference evidence="1" key="2">
    <citation type="journal article" date="2015" name="Fish Shellfish Immunol.">
        <title>Early steps in the European eel (Anguilla anguilla)-Vibrio vulnificus interaction in the gills: Role of the RtxA13 toxin.</title>
        <authorList>
            <person name="Callol A."/>
            <person name="Pajuelo D."/>
            <person name="Ebbesson L."/>
            <person name="Teles M."/>
            <person name="MacKenzie S."/>
            <person name="Amaro C."/>
        </authorList>
    </citation>
    <scope>NUCLEOTIDE SEQUENCE</scope>
</reference>
<name>A0A0E9QGB5_ANGAN</name>
<accession>A0A0E9QGB5</accession>
<evidence type="ECO:0000313" key="1">
    <source>
        <dbReference type="EMBL" id="JAH15814.1"/>
    </source>
</evidence>
<protein>
    <submittedName>
        <fullName evidence="1">Uncharacterized protein</fullName>
    </submittedName>
</protein>
<sequence>MERACVRMARSLHAASNVMFKYDLK</sequence>
<reference evidence="1" key="1">
    <citation type="submission" date="2014-11" db="EMBL/GenBank/DDBJ databases">
        <authorList>
            <person name="Amaro Gonzalez C."/>
        </authorList>
    </citation>
    <scope>NUCLEOTIDE SEQUENCE</scope>
</reference>
<dbReference type="AlphaFoldDB" id="A0A0E9QGB5"/>
<proteinExistence type="predicted"/>
<dbReference type="EMBL" id="GBXM01092763">
    <property type="protein sequence ID" value="JAH15814.1"/>
    <property type="molecule type" value="Transcribed_RNA"/>
</dbReference>